<sequence>LRDLPSHNSSRLHEEFTVVDEFTNTVAKLQEHESSLDSSQKWKLLSLQMMVDILKELVIASNIEKLQSRMVAMDECVHTVEKSLNTHLNRKESIRQEIIAEQVNLSSLQKTIKDLTDLENQRLHDFMDLEANYDLAYGKAESIAQMWDVIQAMLRQ</sequence>
<accession>A0A392MV07</accession>
<feature type="non-terminal residue" evidence="1">
    <location>
        <position position="1"/>
    </location>
</feature>
<reference evidence="1 2" key="1">
    <citation type="journal article" date="2018" name="Front. Plant Sci.">
        <title>Red Clover (Trifolium pratense) and Zigzag Clover (T. medium) - A Picture of Genomic Similarities and Differences.</title>
        <authorList>
            <person name="Dluhosova J."/>
            <person name="Istvanek J."/>
            <person name="Nedelnik J."/>
            <person name="Repkova J."/>
        </authorList>
    </citation>
    <scope>NUCLEOTIDE SEQUENCE [LARGE SCALE GENOMIC DNA]</scope>
    <source>
        <strain evidence="2">cv. 10/8</strain>
        <tissue evidence="1">Leaf</tissue>
    </source>
</reference>
<organism evidence="1 2">
    <name type="scientific">Trifolium medium</name>
    <dbReference type="NCBI Taxonomy" id="97028"/>
    <lineage>
        <taxon>Eukaryota</taxon>
        <taxon>Viridiplantae</taxon>
        <taxon>Streptophyta</taxon>
        <taxon>Embryophyta</taxon>
        <taxon>Tracheophyta</taxon>
        <taxon>Spermatophyta</taxon>
        <taxon>Magnoliopsida</taxon>
        <taxon>eudicotyledons</taxon>
        <taxon>Gunneridae</taxon>
        <taxon>Pentapetalae</taxon>
        <taxon>rosids</taxon>
        <taxon>fabids</taxon>
        <taxon>Fabales</taxon>
        <taxon>Fabaceae</taxon>
        <taxon>Papilionoideae</taxon>
        <taxon>50 kb inversion clade</taxon>
        <taxon>NPAAA clade</taxon>
        <taxon>Hologalegina</taxon>
        <taxon>IRL clade</taxon>
        <taxon>Trifolieae</taxon>
        <taxon>Trifolium</taxon>
    </lineage>
</organism>
<proteinExistence type="predicted"/>
<dbReference type="AlphaFoldDB" id="A0A392MV07"/>
<dbReference type="EMBL" id="LXQA010018486">
    <property type="protein sequence ID" value="MCH90518.1"/>
    <property type="molecule type" value="Genomic_DNA"/>
</dbReference>
<evidence type="ECO:0000313" key="2">
    <source>
        <dbReference type="Proteomes" id="UP000265520"/>
    </source>
</evidence>
<name>A0A392MV07_9FABA</name>
<comment type="caution">
    <text evidence="1">The sequence shown here is derived from an EMBL/GenBank/DDBJ whole genome shotgun (WGS) entry which is preliminary data.</text>
</comment>
<protein>
    <submittedName>
        <fullName evidence="1">Uncharacterized protein</fullName>
    </submittedName>
</protein>
<evidence type="ECO:0000313" key="1">
    <source>
        <dbReference type="EMBL" id="MCH90518.1"/>
    </source>
</evidence>
<dbReference type="Proteomes" id="UP000265520">
    <property type="component" value="Unassembled WGS sequence"/>
</dbReference>
<keyword evidence="2" id="KW-1185">Reference proteome</keyword>
<gene>
    <name evidence="1" type="ORF">A2U01_0011434</name>
</gene>